<keyword evidence="2" id="KW-0378">Hydrolase</keyword>
<dbReference type="Gene3D" id="1.10.30.50">
    <property type="match status" value="1"/>
</dbReference>
<evidence type="ECO:0000313" key="3">
    <source>
        <dbReference type="Proteomes" id="UP000231134"/>
    </source>
</evidence>
<dbReference type="AlphaFoldDB" id="A0A2M9AAT2"/>
<evidence type="ECO:0000259" key="1">
    <source>
        <dbReference type="Pfam" id="PF01844"/>
    </source>
</evidence>
<comment type="caution">
    <text evidence="2">The sequence shown here is derived from an EMBL/GenBank/DDBJ whole genome shotgun (WGS) entry which is preliminary data.</text>
</comment>
<feature type="domain" description="HNH" evidence="1">
    <location>
        <begin position="36"/>
        <end position="81"/>
    </location>
</feature>
<dbReference type="Pfam" id="PF01844">
    <property type="entry name" value="HNH"/>
    <property type="match status" value="1"/>
</dbReference>
<dbReference type="GO" id="GO:0003676">
    <property type="term" value="F:nucleic acid binding"/>
    <property type="evidence" value="ECO:0007669"/>
    <property type="project" value="InterPro"/>
</dbReference>
<keyword evidence="2" id="KW-0540">Nuclease</keyword>
<dbReference type="RefSeq" id="WP_100426661.1">
    <property type="nucleotide sequence ID" value="NZ_PGEX01000001.1"/>
</dbReference>
<evidence type="ECO:0000313" key="2">
    <source>
        <dbReference type="EMBL" id="PJJ42825.1"/>
    </source>
</evidence>
<accession>A0A2M9AAT2</accession>
<dbReference type="Proteomes" id="UP000231134">
    <property type="component" value="Unassembled WGS sequence"/>
</dbReference>
<proteinExistence type="predicted"/>
<dbReference type="EMBL" id="PGEX01000001">
    <property type="protein sequence ID" value="PJJ42825.1"/>
    <property type="molecule type" value="Genomic_DNA"/>
</dbReference>
<sequence length="211" mass="24362">MIRVRKSSVAPAELAQKGYGADSVQAAILADQDDKCYLCERKRSTDFQVEHLQSRDNCPEKENCWENLFVACGYCNQKKSNSFDDICNPSRTDVECEMSQKVDFSVNRVLFKVQKTNGSLNRTAALLSRMYNGTRPGLRTTREERFYKEFIQQMNVFQQAVLRYMEQGDNETEIKQMLDIKAENLGFKYSVLAETPALMLKFADCVRWNRA</sequence>
<gene>
    <name evidence="2" type="ORF">BGX16_2873</name>
</gene>
<dbReference type="GO" id="GO:0004519">
    <property type="term" value="F:endonuclease activity"/>
    <property type="evidence" value="ECO:0007669"/>
    <property type="project" value="UniProtKB-KW"/>
</dbReference>
<keyword evidence="3" id="KW-1185">Reference proteome</keyword>
<dbReference type="InterPro" id="IPR002711">
    <property type="entry name" value="HNH"/>
</dbReference>
<dbReference type="OrthoDB" id="9805802at2"/>
<protein>
    <submittedName>
        <fullName evidence="2">HNH endonuclease</fullName>
    </submittedName>
</protein>
<reference evidence="2 3" key="1">
    <citation type="submission" date="2017-11" db="EMBL/GenBank/DDBJ databases">
        <title>Animal gut microbial communities from fecal samples from Wisconsin, USA.</title>
        <authorList>
            <person name="Neumann A."/>
        </authorList>
    </citation>
    <scope>NUCLEOTIDE SEQUENCE [LARGE SCALE GENOMIC DNA]</scope>
    <source>
        <strain evidence="2 3">UWS3</strain>
    </source>
</reference>
<dbReference type="GO" id="GO:0008270">
    <property type="term" value="F:zinc ion binding"/>
    <property type="evidence" value="ECO:0007669"/>
    <property type="project" value="InterPro"/>
</dbReference>
<organism evidence="2 3">
    <name type="scientific">Hallerella succinigenes</name>
    <dbReference type="NCBI Taxonomy" id="1896222"/>
    <lineage>
        <taxon>Bacteria</taxon>
        <taxon>Pseudomonadati</taxon>
        <taxon>Fibrobacterota</taxon>
        <taxon>Fibrobacteria</taxon>
        <taxon>Fibrobacterales</taxon>
        <taxon>Fibrobacteraceae</taxon>
        <taxon>Hallerella</taxon>
    </lineage>
</organism>
<name>A0A2M9AAT2_9BACT</name>
<keyword evidence="2" id="KW-0255">Endonuclease</keyword>